<dbReference type="InterPro" id="IPR029154">
    <property type="entry name" value="HIBADH-like_NADP-bd"/>
</dbReference>
<dbReference type="SUPFAM" id="SSF48179">
    <property type="entry name" value="6-phosphogluconate dehydrogenase C-terminal domain-like"/>
    <property type="match status" value="1"/>
</dbReference>
<dbReference type="PANTHER" id="PTHR43060">
    <property type="entry name" value="3-HYDROXYISOBUTYRATE DEHYDROGENASE-LIKE 1, MITOCHONDRIAL-RELATED"/>
    <property type="match status" value="1"/>
</dbReference>
<dbReference type="KEGG" id="hbs:IPV69_19705"/>
<dbReference type="InterPro" id="IPR013328">
    <property type="entry name" value="6PGD_dom2"/>
</dbReference>
<dbReference type="EMBL" id="CP063458">
    <property type="protein sequence ID" value="QOV88453.1"/>
    <property type="molecule type" value="Genomic_DNA"/>
</dbReference>
<keyword evidence="7" id="KW-1185">Reference proteome</keyword>
<evidence type="ECO:0000256" key="1">
    <source>
        <dbReference type="ARBA" id="ARBA00023002"/>
    </source>
</evidence>
<evidence type="ECO:0000259" key="4">
    <source>
        <dbReference type="Pfam" id="PF03446"/>
    </source>
</evidence>
<sequence length="284" mass="29193">MNLAFIGTGIMGLPMAGHLLAAGHRVTVTSRTKSRVEPLLAKGATWADSPAAAAKDASVVFTCVPDTPDVESVLLGKGGVIESARAGLIVVDHSTISPSATREMAAKLVERGTTLLDAPVSGGDIGAKNATLSIMVGGDAAAFATAEPLLRHMGKTITHCGGIGTGQLTKLVNQILVSVTNLAVCEALTFAKKAGLDLPKTIQAVGGGAAGSWQLTNLGPRMITGDFAPGFMIKLQQKDLRLVAEATKELGLDLQALQRVTELFDRAGAEGRGNEGTQALFAMV</sequence>
<dbReference type="InterPro" id="IPR015815">
    <property type="entry name" value="HIBADH-related"/>
</dbReference>
<reference evidence="6 7" key="1">
    <citation type="submission" date="2020-10" db="EMBL/GenBank/DDBJ databases">
        <title>Wide distribution of Phycisphaera-like planctomycetes from WD2101 soil group in peatlands and genome analysis of the first cultivated representative.</title>
        <authorList>
            <person name="Dedysh S.N."/>
            <person name="Beletsky A.V."/>
            <person name="Ivanova A."/>
            <person name="Kulichevskaya I.S."/>
            <person name="Suzina N.E."/>
            <person name="Philippov D.A."/>
            <person name="Rakitin A.L."/>
            <person name="Mardanov A.V."/>
            <person name="Ravin N.V."/>
        </authorList>
    </citation>
    <scope>NUCLEOTIDE SEQUENCE [LARGE SCALE GENOMIC DNA]</scope>
    <source>
        <strain evidence="6 7">M1803</strain>
    </source>
</reference>
<name>A0A7M2WSP0_9BACT</name>
<dbReference type="GO" id="GO:0050661">
    <property type="term" value="F:NADP binding"/>
    <property type="evidence" value="ECO:0007669"/>
    <property type="project" value="InterPro"/>
</dbReference>
<dbReference type="Proteomes" id="UP000593765">
    <property type="component" value="Chromosome"/>
</dbReference>
<gene>
    <name evidence="6" type="ORF">IPV69_19705</name>
</gene>
<evidence type="ECO:0000259" key="5">
    <source>
        <dbReference type="Pfam" id="PF14833"/>
    </source>
</evidence>
<organism evidence="6 7">
    <name type="scientific">Humisphaera borealis</name>
    <dbReference type="NCBI Taxonomy" id="2807512"/>
    <lineage>
        <taxon>Bacteria</taxon>
        <taxon>Pseudomonadati</taxon>
        <taxon>Planctomycetota</taxon>
        <taxon>Phycisphaerae</taxon>
        <taxon>Tepidisphaerales</taxon>
        <taxon>Tepidisphaeraceae</taxon>
        <taxon>Humisphaera</taxon>
    </lineage>
</organism>
<dbReference type="GO" id="GO:0051287">
    <property type="term" value="F:NAD binding"/>
    <property type="evidence" value="ECO:0007669"/>
    <property type="project" value="InterPro"/>
</dbReference>
<keyword evidence="1" id="KW-0560">Oxidoreductase</keyword>
<dbReference type="Gene3D" id="1.10.1040.10">
    <property type="entry name" value="N-(1-d-carboxylethyl)-l-norvaline Dehydrogenase, domain 2"/>
    <property type="match status" value="1"/>
</dbReference>
<keyword evidence="2" id="KW-0520">NAD</keyword>
<dbReference type="PIRSF" id="PIRSF000103">
    <property type="entry name" value="HIBADH"/>
    <property type="match status" value="1"/>
</dbReference>
<feature type="domain" description="6-phosphogluconate dehydrogenase NADP-binding" evidence="4">
    <location>
        <begin position="3"/>
        <end position="161"/>
    </location>
</feature>
<evidence type="ECO:0000256" key="3">
    <source>
        <dbReference type="PIRSR" id="PIRSR000103-1"/>
    </source>
</evidence>
<dbReference type="InterPro" id="IPR006115">
    <property type="entry name" value="6PGDH_NADP-bd"/>
</dbReference>
<dbReference type="Gene3D" id="3.40.50.720">
    <property type="entry name" value="NAD(P)-binding Rossmann-like Domain"/>
    <property type="match status" value="1"/>
</dbReference>
<dbReference type="Pfam" id="PF14833">
    <property type="entry name" value="NAD_binding_11"/>
    <property type="match status" value="1"/>
</dbReference>
<dbReference type="Pfam" id="PF03446">
    <property type="entry name" value="NAD_binding_2"/>
    <property type="match status" value="1"/>
</dbReference>
<feature type="active site" evidence="3">
    <location>
        <position position="170"/>
    </location>
</feature>
<dbReference type="RefSeq" id="WP_206291439.1">
    <property type="nucleotide sequence ID" value="NZ_CP063458.1"/>
</dbReference>
<feature type="domain" description="3-hydroxyisobutyrate dehydrogenase-like NAD-binding" evidence="5">
    <location>
        <begin position="164"/>
        <end position="281"/>
    </location>
</feature>
<dbReference type="GO" id="GO:0016491">
    <property type="term" value="F:oxidoreductase activity"/>
    <property type="evidence" value="ECO:0007669"/>
    <property type="project" value="UniProtKB-KW"/>
</dbReference>
<dbReference type="SUPFAM" id="SSF51735">
    <property type="entry name" value="NAD(P)-binding Rossmann-fold domains"/>
    <property type="match status" value="1"/>
</dbReference>
<proteinExistence type="predicted"/>
<evidence type="ECO:0000256" key="2">
    <source>
        <dbReference type="ARBA" id="ARBA00023027"/>
    </source>
</evidence>
<protein>
    <submittedName>
        <fullName evidence="6">NAD(P)-dependent oxidoreductase</fullName>
    </submittedName>
</protein>
<evidence type="ECO:0000313" key="7">
    <source>
        <dbReference type="Proteomes" id="UP000593765"/>
    </source>
</evidence>
<dbReference type="AlphaFoldDB" id="A0A7M2WSP0"/>
<dbReference type="InterPro" id="IPR008927">
    <property type="entry name" value="6-PGluconate_DH-like_C_sf"/>
</dbReference>
<evidence type="ECO:0000313" key="6">
    <source>
        <dbReference type="EMBL" id="QOV88453.1"/>
    </source>
</evidence>
<dbReference type="PANTHER" id="PTHR43060:SF15">
    <property type="entry name" value="3-HYDROXYISOBUTYRATE DEHYDROGENASE-LIKE 1, MITOCHONDRIAL-RELATED"/>
    <property type="match status" value="1"/>
</dbReference>
<dbReference type="InterPro" id="IPR036291">
    <property type="entry name" value="NAD(P)-bd_dom_sf"/>
</dbReference>
<accession>A0A7M2WSP0</accession>